<evidence type="ECO:0000313" key="2">
    <source>
        <dbReference type="Proteomes" id="UP000002384"/>
    </source>
</evidence>
<dbReference type="OrthoDB" id="495502at2"/>
<accession>B7K925</accession>
<gene>
    <name evidence="1" type="ordered locus">PCC7424_4430</name>
</gene>
<dbReference type="EMBL" id="CP001291">
    <property type="protein sequence ID" value="ACK72794.1"/>
    <property type="molecule type" value="Genomic_DNA"/>
</dbReference>
<evidence type="ECO:0008006" key="3">
    <source>
        <dbReference type="Google" id="ProtNLM"/>
    </source>
</evidence>
<dbReference type="Proteomes" id="UP000002384">
    <property type="component" value="Chromosome"/>
</dbReference>
<dbReference type="KEGG" id="cyc:PCC7424_4430"/>
<sequence length="83" mass="9544">MSELNPTISLTSSLYEQVTALAKQLQIPPTQVVMLAVEEYLRHYQDYQAKQLMNSWNEAYSDGLDESETLTLEAMRRHQGQLP</sequence>
<dbReference type="AlphaFoldDB" id="B7K925"/>
<proteinExistence type="predicted"/>
<dbReference type="HOGENOM" id="CLU_2536976_0_0_3"/>
<reference evidence="2" key="1">
    <citation type="journal article" date="2011" name="MBio">
        <title>Novel metabolic attributes of the genus Cyanothece, comprising a group of unicellular nitrogen-fixing Cyanobacteria.</title>
        <authorList>
            <person name="Bandyopadhyay A."/>
            <person name="Elvitigala T."/>
            <person name="Welsh E."/>
            <person name="Stockel J."/>
            <person name="Liberton M."/>
            <person name="Min H."/>
            <person name="Sherman L.A."/>
            <person name="Pakrasi H.B."/>
        </authorList>
    </citation>
    <scope>NUCLEOTIDE SEQUENCE [LARGE SCALE GENOMIC DNA]</scope>
    <source>
        <strain evidence="2">PCC 7424</strain>
    </source>
</reference>
<evidence type="ECO:0000313" key="1">
    <source>
        <dbReference type="EMBL" id="ACK72794.1"/>
    </source>
</evidence>
<protein>
    <recommendedName>
        <fullName evidence="3">CopG domain protein DNA-binding domain protein</fullName>
    </recommendedName>
</protein>
<keyword evidence="2" id="KW-1185">Reference proteome</keyword>
<organism evidence="1 2">
    <name type="scientific">Gloeothece citriformis (strain PCC 7424)</name>
    <name type="common">Cyanothece sp. (strain PCC 7424)</name>
    <dbReference type="NCBI Taxonomy" id="65393"/>
    <lineage>
        <taxon>Bacteria</taxon>
        <taxon>Bacillati</taxon>
        <taxon>Cyanobacteriota</taxon>
        <taxon>Cyanophyceae</taxon>
        <taxon>Oscillatoriophycideae</taxon>
        <taxon>Chroococcales</taxon>
        <taxon>Aphanothecaceae</taxon>
        <taxon>Gloeothece</taxon>
        <taxon>Gloeothece citriformis</taxon>
    </lineage>
</organism>
<name>B7K925_GLOC7</name>
<dbReference type="RefSeq" id="WP_015956378.1">
    <property type="nucleotide sequence ID" value="NC_011729.1"/>
</dbReference>